<dbReference type="InterPro" id="IPR020007">
    <property type="entry name" value="NeuB/NeuA"/>
</dbReference>
<keyword evidence="2" id="KW-0808">Transferase</keyword>
<dbReference type="NCBIfam" id="TIGR03569">
    <property type="entry name" value="NeuB_NnaB"/>
    <property type="match status" value="1"/>
</dbReference>
<reference evidence="3" key="1">
    <citation type="journal article" date="2019" name="Int. J. Syst. Evol. Microbiol.">
        <title>The Global Catalogue of Microorganisms (GCM) 10K type strain sequencing project: providing services to taxonomists for standard genome sequencing and annotation.</title>
        <authorList>
            <consortium name="The Broad Institute Genomics Platform"/>
            <consortium name="The Broad Institute Genome Sequencing Center for Infectious Disease"/>
            <person name="Wu L."/>
            <person name="Ma J."/>
        </authorList>
    </citation>
    <scope>NUCLEOTIDE SEQUENCE [LARGE SCALE GENOMIC DNA]</scope>
    <source>
        <strain evidence="3">KCTC 52127</strain>
    </source>
</reference>
<dbReference type="PANTHER" id="PTHR42966">
    <property type="entry name" value="N-ACETYLNEURAMINATE SYNTHASE"/>
    <property type="match status" value="1"/>
</dbReference>
<dbReference type="InterPro" id="IPR013785">
    <property type="entry name" value="Aldolase_TIM"/>
</dbReference>
<dbReference type="PANTHER" id="PTHR42966:SF1">
    <property type="entry name" value="SIALIC ACID SYNTHASE"/>
    <property type="match status" value="1"/>
</dbReference>
<comment type="caution">
    <text evidence="2">The sequence shown here is derived from an EMBL/GenBank/DDBJ whole genome shotgun (WGS) entry which is preliminary data.</text>
</comment>
<protein>
    <submittedName>
        <fullName evidence="2">N-acetylneuraminate synthase</fullName>
        <ecNumber evidence="2">2.5.1.56</ecNumber>
    </submittedName>
</protein>
<dbReference type="InterPro" id="IPR051690">
    <property type="entry name" value="PseI-like"/>
</dbReference>
<dbReference type="GO" id="GO:0050462">
    <property type="term" value="F:N-acetylneuraminate synthase activity"/>
    <property type="evidence" value="ECO:0007669"/>
    <property type="project" value="UniProtKB-EC"/>
</dbReference>
<evidence type="ECO:0000313" key="2">
    <source>
        <dbReference type="EMBL" id="MFD2568084.1"/>
    </source>
</evidence>
<dbReference type="Gene3D" id="3.20.20.70">
    <property type="entry name" value="Aldolase class I"/>
    <property type="match status" value="1"/>
</dbReference>
<dbReference type="CDD" id="cd11615">
    <property type="entry name" value="SAF_NeuB_like"/>
    <property type="match status" value="1"/>
</dbReference>
<dbReference type="Gene3D" id="3.90.1210.10">
    <property type="entry name" value="Antifreeze-like/N-acetylneuraminic acid synthase C-terminal domain"/>
    <property type="match status" value="1"/>
</dbReference>
<evidence type="ECO:0000259" key="1">
    <source>
        <dbReference type="PROSITE" id="PS50844"/>
    </source>
</evidence>
<evidence type="ECO:0000313" key="3">
    <source>
        <dbReference type="Proteomes" id="UP001597508"/>
    </source>
</evidence>
<dbReference type="Proteomes" id="UP001597508">
    <property type="component" value="Unassembled WGS sequence"/>
</dbReference>
<proteinExistence type="predicted"/>
<accession>A0ABW5LV62</accession>
<dbReference type="InterPro" id="IPR036732">
    <property type="entry name" value="AFP_Neu5c_C_sf"/>
</dbReference>
<dbReference type="EC" id="2.5.1.56" evidence="2"/>
<dbReference type="InterPro" id="IPR057736">
    <property type="entry name" value="SAF_PseI/NeuA/NeuB"/>
</dbReference>
<dbReference type="Pfam" id="PF08666">
    <property type="entry name" value="SAF"/>
    <property type="match status" value="1"/>
</dbReference>
<keyword evidence="3" id="KW-1185">Reference proteome</keyword>
<dbReference type="InterPro" id="IPR013974">
    <property type="entry name" value="SAF"/>
</dbReference>
<dbReference type="PROSITE" id="PS50844">
    <property type="entry name" value="AFP_LIKE"/>
    <property type="match status" value="1"/>
</dbReference>
<gene>
    <name evidence="2" type="primary">neuB</name>
    <name evidence="2" type="ORF">ACFSRZ_11915</name>
</gene>
<dbReference type="EMBL" id="JBHULH010000008">
    <property type="protein sequence ID" value="MFD2568084.1"/>
    <property type="molecule type" value="Genomic_DNA"/>
</dbReference>
<feature type="domain" description="AFP-like" evidence="1">
    <location>
        <begin position="295"/>
        <end position="348"/>
    </location>
</feature>
<name>A0ABW5LV62_9FLAO</name>
<dbReference type="SUPFAM" id="SSF51269">
    <property type="entry name" value="AFP III-like domain"/>
    <property type="match status" value="1"/>
</dbReference>
<dbReference type="RefSeq" id="WP_379666793.1">
    <property type="nucleotide sequence ID" value="NZ_JBHULH010000008.1"/>
</dbReference>
<organism evidence="2 3">
    <name type="scientific">Pseudotenacibaculum haliotis</name>
    <dbReference type="NCBI Taxonomy" id="1862138"/>
    <lineage>
        <taxon>Bacteria</taxon>
        <taxon>Pseudomonadati</taxon>
        <taxon>Bacteroidota</taxon>
        <taxon>Flavobacteriia</taxon>
        <taxon>Flavobacteriales</taxon>
        <taxon>Flavobacteriaceae</taxon>
        <taxon>Pseudotenacibaculum</taxon>
    </lineage>
</organism>
<dbReference type="InterPro" id="IPR006190">
    <property type="entry name" value="SAF_AFP_Neu5Ac"/>
</dbReference>
<dbReference type="SUPFAM" id="SSF51569">
    <property type="entry name" value="Aldolase"/>
    <property type="match status" value="1"/>
</dbReference>
<sequence>MNFNNTIQIGDFKIESNSPTFIIAEAGVNHGGDMKMAKDLIDLAVSAGAQAVKFQTFKAEHLILSDVEKAPYQKGTTDSSESQMEMLRRLEVSKDQNLELLEYCRKKNIIFLTTPFDEVSLDELDELDLPAYKVASTDLTNLPFLERIAKKSKPIILSTGMSYLSEVELALKTIYPINKDVILLQCTANYPIQDFEANLAVINTFKEKFDVILGYSDHTVGVGAASYSIPMGAKVVEKHFTLDKSNEGPDHLASLSPEELHDFVETVKKVDAFMGTSIKYPNLSETRTRASLQKCLVANTEIKKGDILNKSNLIAKRTGGQGISPIYINDVIGKEAKKDFRKDEIISI</sequence>
<dbReference type="InterPro" id="IPR013132">
    <property type="entry name" value="PseI/NeuA/B-like_N"/>
</dbReference>
<dbReference type="Pfam" id="PF03102">
    <property type="entry name" value="NeuB"/>
    <property type="match status" value="1"/>
</dbReference>